<reference evidence="2 3" key="1">
    <citation type="submission" date="2024-03" db="EMBL/GenBank/DDBJ databases">
        <title>Bacilli Hybrid Assemblies.</title>
        <authorList>
            <person name="Kovac J."/>
        </authorList>
    </citation>
    <scope>NUCLEOTIDE SEQUENCE [LARGE SCALE GENOMIC DNA]</scope>
    <source>
        <strain evidence="2 3">FSL R7-0666</strain>
    </source>
</reference>
<accession>A0ABU9VEH6</accession>
<feature type="domain" description="PPM-type phosphatase" evidence="1">
    <location>
        <begin position="11"/>
        <end position="199"/>
    </location>
</feature>
<dbReference type="RefSeq" id="WP_343129385.1">
    <property type="nucleotide sequence ID" value="NZ_JBCITK010000001.1"/>
</dbReference>
<sequence length="200" mass="22104">MVMYTQDHHIEVAVLERSKNNGEYCGDAHTIINTDDYVVCAVIDGLGSGEGASESAQAAAEVVKQHHHLPVKEIVEKCNQALLNKRGAVLTVVKLDLKERKISYSNVGNIGFTMYNPNGTAVQPISRRGYLCGRNEKIQESHYHYDEGTIFILYSDGVASPPPKLTLLEINSLSENNNRIFDAAKYVDNDDVTLLIGKLK</sequence>
<dbReference type="Proteomes" id="UP001418796">
    <property type="component" value="Unassembled WGS sequence"/>
</dbReference>
<dbReference type="InterPro" id="IPR036457">
    <property type="entry name" value="PPM-type-like_dom_sf"/>
</dbReference>
<name>A0ABU9VEH6_9BACI</name>
<dbReference type="Pfam" id="PF07228">
    <property type="entry name" value="SpoIIE"/>
    <property type="match status" value="1"/>
</dbReference>
<proteinExistence type="predicted"/>
<evidence type="ECO:0000259" key="1">
    <source>
        <dbReference type="PROSITE" id="PS51746"/>
    </source>
</evidence>
<dbReference type="Gene3D" id="3.60.40.10">
    <property type="entry name" value="PPM-type phosphatase domain"/>
    <property type="match status" value="1"/>
</dbReference>
<dbReference type="SUPFAM" id="SSF81606">
    <property type="entry name" value="PP2C-like"/>
    <property type="match status" value="1"/>
</dbReference>
<comment type="caution">
    <text evidence="2">The sequence shown here is derived from an EMBL/GenBank/DDBJ whole genome shotgun (WGS) entry which is preliminary data.</text>
</comment>
<evidence type="ECO:0000313" key="2">
    <source>
        <dbReference type="EMBL" id="MEN0642249.1"/>
    </source>
</evidence>
<dbReference type="SMART" id="SM00331">
    <property type="entry name" value="PP2C_SIG"/>
    <property type="match status" value="1"/>
</dbReference>
<keyword evidence="3" id="KW-1185">Reference proteome</keyword>
<evidence type="ECO:0000313" key="3">
    <source>
        <dbReference type="Proteomes" id="UP001418796"/>
    </source>
</evidence>
<dbReference type="EMBL" id="JBCITK010000001">
    <property type="protein sequence ID" value="MEN0642249.1"/>
    <property type="molecule type" value="Genomic_DNA"/>
</dbReference>
<protein>
    <submittedName>
        <fullName evidence="2">SpoIIE family protein phosphatase</fullName>
    </submittedName>
</protein>
<dbReference type="InterPro" id="IPR039248">
    <property type="entry name" value="Ptase_RsbX"/>
</dbReference>
<dbReference type="PROSITE" id="PS51746">
    <property type="entry name" value="PPM_2"/>
    <property type="match status" value="1"/>
</dbReference>
<dbReference type="PANTHER" id="PTHR35801:SF1">
    <property type="entry name" value="PHOSPHOSERINE PHOSPHATASE RSBX"/>
    <property type="match status" value="1"/>
</dbReference>
<dbReference type="InterPro" id="IPR001932">
    <property type="entry name" value="PPM-type_phosphatase-like_dom"/>
</dbReference>
<dbReference type="PANTHER" id="PTHR35801">
    <property type="entry name" value="PHOSPHOSERINE PHOSPHATASE RSBX"/>
    <property type="match status" value="1"/>
</dbReference>
<gene>
    <name evidence="2" type="ORF">MKY91_03585</name>
</gene>
<organism evidence="2 3">
    <name type="scientific">Alkalicoccobacillus gibsonii</name>
    <dbReference type="NCBI Taxonomy" id="79881"/>
    <lineage>
        <taxon>Bacteria</taxon>
        <taxon>Bacillati</taxon>
        <taxon>Bacillota</taxon>
        <taxon>Bacilli</taxon>
        <taxon>Bacillales</taxon>
        <taxon>Bacillaceae</taxon>
        <taxon>Alkalicoccobacillus</taxon>
    </lineage>
</organism>